<accession>A0A2H0CUA3</accession>
<gene>
    <name evidence="2" type="ORF">COW88_01755</name>
</gene>
<keyword evidence="1" id="KW-1133">Transmembrane helix</keyword>
<evidence type="ECO:0000256" key="1">
    <source>
        <dbReference type="SAM" id="Phobius"/>
    </source>
</evidence>
<dbReference type="AlphaFoldDB" id="A0A2H0CUA3"/>
<protein>
    <submittedName>
        <fullName evidence="2">Uncharacterized protein</fullName>
    </submittedName>
</protein>
<reference evidence="2 3" key="1">
    <citation type="submission" date="2017-09" db="EMBL/GenBank/DDBJ databases">
        <title>Depth-based differentiation of microbial function through sediment-hosted aquifers and enrichment of novel symbionts in the deep terrestrial subsurface.</title>
        <authorList>
            <person name="Probst A.J."/>
            <person name="Ladd B."/>
            <person name="Jarett J.K."/>
            <person name="Geller-Mcgrath D.E."/>
            <person name="Sieber C.M."/>
            <person name="Emerson J.B."/>
            <person name="Anantharaman K."/>
            <person name="Thomas B.C."/>
            <person name="Malmstrom R."/>
            <person name="Stieglmeier M."/>
            <person name="Klingl A."/>
            <person name="Woyke T."/>
            <person name="Ryan C.M."/>
            <person name="Banfield J.F."/>
        </authorList>
    </citation>
    <scope>NUCLEOTIDE SEQUENCE [LARGE SCALE GENOMIC DNA]</scope>
    <source>
        <strain evidence="2">CG22_combo_CG10-13_8_21_14_all_47_15</strain>
    </source>
</reference>
<keyword evidence="1" id="KW-0472">Membrane</keyword>
<feature type="transmembrane region" description="Helical" evidence="1">
    <location>
        <begin position="12"/>
        <end position="31"/>
    </location>
</feature>
<name>A0A2H0CUA3_9BACT</name>
<dbReference type="EMBL" id="PCTL01000019">
    <property type="protein sequence ID" value="PIP73502.1"/>
    <property type="molecule type" value="Genomic_DNA"/>
</dbReference>
<proteinExistence type="predicted"/>
<evidence type="ECO:0000313" key="3">
    <source>
        <dbReference type="Proteomes" id="UP000230638"/>
    </source>
</evidence>
<dbReference type="Proteomes" id="UP000230638">
    <property type="component" value="Unassembled WGS sequence"/>
</dbReference>
<comment type="caution">
    <text evidence="2">The sequence shown here is derived from an EMBL/GenBank/DDBJ whole genome shotgun (WGS) entry which is preliminary data.</text>
</comment>
<keyword evidence="1" id="KW-0812">Transmembrane</keyword>
<organism evidence="2 3">
    <name type="scientific">Candidatus Lloydbacteria bacterium CG22_combo_CG10-13_8_21_14_all_47_15</name>
    <dbReference type="NCBI Taxonomy" id="1974635"/>
    <lineage>
        <taxon>Bacteria</taxon>
        <taxon>Candidatus Lloydiibacteriota</taxon>
    </lineage>
</organism>
<sequence>MLVQSRYILKNTGFLLSVFFGSIGSYMATWATQRQLRIFGGLFGVVMLAVGAFLFSVLYNAPSCVDGKLNQKEDGIDCGGPCTTACPANISPLFTLWSRVIPAGEGAHDALAFLENPNAGAGITRISYLFKLFDAENLLVARGAGATFVNPNERFYVYEGNIRTGNRVPTRAFLEFEPDPEWQRETASLLPIVVRETLFEETETGSQLKAVLSNVSFEELRGVTVTAVLFDDDENVFAASETRIDVFPAEKTETIFFTWRRKFDEFPARVDVLPRRNIFVAQ</sequence>
<evidence type="ECO:0000313" key="2">
    <source>
        <dbReference type="EMBL" id="PIP73502.1"/>
    </source>
</evidence>
<feature type="transmembrane region" description="Helical" evidence="1">
    <location>
        <begin position="38"/>
        <end position="59"/>
    </location>
</feature>